<evidence type="ECO:0000313" key="9">
    <source>
        <dbReference type="EMBL" id="PZO60418.1"/>
    </source>
</evidence>
<accession>A0A2W4ZZQ8</accession>
<evidence type="ECO:0000256" key="1">
    <source>
        <dbReference type="ARBA" id="ARBA00001947"/>
    </source>
</evidence>
<keyword evidence="6" id="KW-0560">Oxidoreductase</keyword>
<dbReference type="AlphaFoldDB" id="A0A2W4ZZQ8"/>
<protein>
    <recommendedName>
        <fullName evidence="3">peptide-methionine (R)-S-oxide reductase</fullName>
        <ecNumber evidence="3">1.8.4.12</ecNumber>
    </recommendedName>
</protein>
<dbReference type="Pfam" id="PF01641">
    <property type="entry name" value="SelR"/>
    <property type="match status" value="1"/>
</dbReference>
<comment type="catalytic activity">
    <reaction evidence="7">
        <text>L-methionyl-[protein] + [thioredoxin]-disulfide + H2O = L-methionyl-(R)-S-oxide-[protein] + [thioredoxin]-dithiol</text>
        <dbReference type="Rhea" id="RHEA:24164"/>
        <dbReference type="Rhea" id="RHEA-COMP:10698"/>
        <dbReference type="Rhea" id="RHEA-COMP:10700"/>
        <dbReference type="Rhea" id="RHEA-COMP:12313"/>
        <dbReference type="Rhea" id="RHEA-COMP:12314"/>
        <dbReference type="ChEBI" id="CHEBI:15377"/>
        <dbReference type="ChEBI" id="CHEBI:16044"/>
        <dbReference type="ChEBI" id="CHEBI:29950"/>
        <dbReference type="ChEBI" id="CHEBI:45764"/>
        <dbReference type="ChEBI" id="CHEBI:50058"/>
        <dbReference type="EC" id="1.8.4.12"/>
    </reaction>
</comment>
<keyword evidence="4" id="KW-0479">Metal-binding</keyword>
<dbReference type="GO" id="GO:0046872">
    <property type="term" value="F:metal ion binding"/>
    <property type="evidence" value="ECO:0007669"/>
    <property type="project" value="UniProtKB-KW"/>
</dbReference>
<evidence type="ECO:0000313" key="10">
    <source>
        <dbReference type="Proteomes" id="UP000249794"/>
    </source>
</evidence>
<dbReference type="Proteomes" id="UP000249794">
    <property type="component" value="Unassembled WGS sequence"/>
</dbReference>
<proteinExistence type="inferred from homology"/>
<dbReference type="Gene3D" id="2.170.150.20">
    <property type="entry name" value="Peptide methionine sulfoxide reductase"/>
    <property type="match status" value="1"/>
</dbReference>
<dbReference type="FunFam" id="2.170.150.20:FF:000001">
    <property type="entry name" value="Peptide methionine sulfoxide reductase MsrB"/>
    <property type="match status" value="1"/>
</dbReference>
<evidence type="ECO:0000256" key="3">
    <source>
        <dbReference type="ARBA" id="ARBA00012499"/>
    </source>
</evidence>
<dbReference type="PANTHER" id="PTHR10173">
    <property type="entry name" value="METHIONINE SULFOXIDE REDUCTASE"/>
    <property type="match status" value="1"/>
</dbReference>
<comment type="caution">
    <text evidence="9">The sequence shown here is derived from an EMBL/GenBank/DDBJ whole genome shotgun (WGS) entry which is preliminary data.</text>
</comment>
<reference evidence="10" key="1">
    <citation type="submission" date="2018-04" db="EMBL/GenBank/DDBJ databases">
        <authorList>
            <person name="Cornet L."/>
        </authorList>
    </citation>
    <scope>NUCLEOTIDE SEQUENCE [LARGE SCALE GENOMIC DNA]</scope>
</reference>
<evidence type="ECO:0000256" key="6">
    <source>
        <dbReference type="ARBA" id="ARBA00023002"/>
    </source>
</evidence>
<keyword evidence="5" id="KW-0862">Zinc</keyword>
<evidence type="ECO:0000256" key="4">
    <source>
        <dbReference type="ARBA" id="ARBA00022723"/>
    </source>
</evidence>
<sequence length="156" mass="16923">MVEKVVKTDAEWKAQLSPEAYQVARKAGTERPYSSPLNNNKTEGIYRCVSCGSELFNSETKFESGTGWPSFYAPSAPENILDKRDFSLFMIRTETICAVCDAHLGHVFSDGPRPTGKRYCMNGAALTFEPADVDGDGKIDGKIDGKVSDGAAPAMS</sequence>
<dbReference type="EMBL" id="QBMP01000009">
    <property type="protein sequence ID" value="PZO60418.1"/>
    <property type="molecule type" value="Genomic_DNA"/>
</dbReference>
<organism evidence="9 10">
    <name type="scientific">Phormidesmis priestleyi</name>
    <dbReference type="NCBI Taxonomy" id="268141"/>
    <lineage>
        <taxon>Bacteria</taxon>
        <taxon>Bacillati</taxon>
        <taxon>Cyanobacteriota</taxon>
        <taxon>Cyanophyceae</taxon>
        <taxon>Leptolyngbyales</taxon>
        <taxon>Leptolyngbyaceae</taxon>
        <taxon>Phormidesmis</taxon>
    </lineage>
</organism>
<evidence type="ECO:0000256" key="2">
    <source>
        <dbReference type="ARBA" id="ARBA00007174"/>
    </source>
</evidence>
<comment type="cofactor">
    <cofactor evidence="1">
        <name>Zn(2+)</name>
        <dbReference type="ChEBI" id="CHEBI:29105"/>
    </cofactor>
</comment>
<evidence type="ECO:0000259" key="8">
    <source>
        <dbReference type="PROSITE" id="PS51790"/>
    </source>
</evidence>
<dbReference type="GO" id="GO:0006979">
    <property type="term" value="P:response to oxidative stress"/>
    <property type="evidence" value="ECO:0007669"/>
    <property type="project" value="InterPro"/>
</dbReference>
<reference evidence="9 10" key="2">
    <citation type="submission" date="2018-06" db="EMBL/GenBank/DDBJ databases">
        <title>Metagenomic assembly of (sub)arctic Cyanobacteria and their associated microbiome from non-axenic cultures.</title>
        <authorList>
            <person name="Baurain D."/>
        </authorList>
    </citation>
    <scope>NUCLEOTIDE SEQUENCE [LARGE SCALE GENOMIC DNA]</scope>
    <source>
        <strain evidence="9">ULC027bin1</strain>
    </source>
</reference>
<gene>
    <name evidence="9" type="primary">msrB</name>
    <name evidence="9" type="ORF">DCF15_01910</name>
</gene>
<feature type="domain" description="MsrB" evidence="8">
    <location>
        <begin position="9"/>
        <end position="131"/>
    </location>
</feature>
<comment type="similarity">
    <text evidence="2">Belongs to the MsrB Met sulfoxide reductase family.</text>
</comment>
<name>A0A2W4ZZQ8_9CYAN</name>
<dbReference type="InterPro" id="IPR028427">
    <property type="entry name" value="Met_Sox_Rdtase_MsrB"/>
</dbReference>
<dbReference type="SUPFAM" id="SSF51316">
    <property type="entry name" value="Mss4-like"/>
    <property type="match status" value="1"/>
</dbReference>
<evidence type="ECO:0000256" key="5">
    <source>
        <dbReference type="ARBA" id="ARBA00022833"/>
    </source>
</evidence>
<dbReference type="NCBIfam" id="TIGR00357">
    <property type="entry name" value="peptide-methionine (R)-S-oxide reductase MsrB"/>
    <property type="match status" value="1"/>
</dbReference>
<dbReference type="EC" id="1.8.4.12" evidence="3"/>
<dbReference type="GO" id="GO:0033743">
    <property type="term" value="F:peptide-methionine (R)-S-oxide reductase activity"/>
    <property type="evidence" value="ECO:0007669"/>
    <property type="project" value="UniProtKB-EC"/>
</dbReference>
<dbReference type="InterPro" id="IPR002579">
    <property type="entry name" value="Met_Sox_Rdtase_MsrB_dom"/>
</dbReference>
<dbReference type="PANTHER" id="PTHR10173:SF52">
    <property type="entry name" value="METHIONINE-R-SULFOXIDE REDUCTASE B1"/>
    <property type="match status" value="1"/>
</dbReference>
<evidence type="ECO:0000256" key="7">
    <source>
        <dbReference type="ARBA" id="ARBA00048488"/>
    </source>
</evidence>
<dbReference type="GO" id="GO:0005737">
    <property type="term" value="C:cytoplasm"/>
    <property type="evidence" value="ECO:0007669"/>
    <property type="project" value="TreeGrafter"/>
</dbReference>
<dbReference type="PROSITE" id="PS51790">
    <property type="entry name" value="MSRB"/>
    <property type="match status" value="1"/>
</dbReference>
<dbReference type="GO" id="GO:0030091">
    <property type="term" value="P:protein repair"/>
    <property type="evidence" value="ECO:0007669"/>
    <property type="project" value="InterPro"/>
</dbReference>
<dbReference type="InterPro" id="IPR011057">
    <property type="entry name" value="Mss4-like_sf"/>
</dbReference>